<sequence length="111" mass="12310">MSPTLAIFSTKVRLKRVALPLWDGWTTAHALQALAQVPTIEEDMKSLRTCLGLTQTITGSTDLMTLGATNGEDENEDEHEGEGGPDDIFDLPGREEPPDQEELPFELQWED</sequence>
<name>M5CB09_THACB</name>
<dbReference type="EMBL" id="CAOJ01016065">
    <property type="protein sequence ID" value="CCO36504.1"/>
    <property type="molecule type" value="Genomic_DNA"/>
</dbReference>
<dbReference type="AlphaFoldDB" id="M5CB09"/>
<evidence type="ECO:0000313" key="2">
    <source>
        <dbReference type="EMBL" id="CCO36504.1"/>
    </source>
</evidence>
<evidence type="ECO:0000313" key="3">
    <source>
        <dbReference type="Proteomes" id="UP000012065"/>
    </source>
</evidence>
<organism evidence="2 3">
    <name type="scientific">Thanatephorus cucumeris (strain AG1-IB / isolate 7/3/14)</name>
    <name type="common">Lettuce bottom rot fungus</name>
    <name type="synonym">Rhizoctonia solani</name>
    <dbReference type="NCBI Taxonomy" id="1108050"/>
    <lineage>
        <taxon>Eukaryota</taxon>
        <taxon>Fungi</taxon>
        <taxon>Dikarya</taxon>
        <taxon>Basidiomycota</taxon>
        <taxon>Agaricomycotina</taxon>
        <taxon>Agaricomycetes</taxon>
        <taxon>Cantharellales</taxon>
        <taxon>Ceratobasidiaceae</taxon>
        <taxon>Rhizoctonia</taxon>
        <taxon>Rhizoctonia solani AG-1</taxon>
    </lineage>
</organism>
<feature type="compositionally biased region" description="Acidic residues" evidence="1">
    <location>
        <begin position="98"/>
        <end position="111"/>
    </location>
</feature>
<gene>
    <name evidence="2" type="ORF">BN14_10641</name>
</gene>
<proteinExistence type="predicted"/>
<accession>M5CB09</accession>
<comment type="caution">
    <text evidence="2">The sequence shown here is derived from an EMBL/GenBank/DDBJ whole genome shotgun (WGS) entry which is preliminary data.</text>
</comment>
<dbReference type="Proteomes" id="UP000012065">
    <property type="component" value="Unassembled WGS sequence"/>
</dbReference>
<reference evidence="2 3" key="1">
    <citation type="journal article" date="2013" name="J. Biotechnol.">
        <title>Establishment and interpretation of the genome sequence of the phytopathogenic fungus Rhizoctonia solani AG1-IB isolate 7/3/14.</title>
        <authorList>
            <person name="Wibberg D.W."/>
            <person name="Jelonek L.J."/>
            <person name="Rupp O.R."/>
            <person name="Hennig M.H."/>
            <person name="Eikmeyer F.E."/>
            <person name="Goesmann A.G."/>
            <person name="Hartmann A.H."/>
            <person name="Borriss R.B."/>
            <person name="Grosch R.G."/>
            <person name="Puehler A.P."/>
            <person name="Schlueter A.S."/>
        </authorList>
    </citation>
    <scope>NUCLEOTIDE SEQUENCE [LARGE SCALE GENOMIC DNA]</scope>
    <source>
        <strain evidence="3">AG1-IB / isolate 7/3/14</strain>
    </source>
</reference>
<dbReference type="HOGENOM" id="CLU_2160146_0_0_1"/>
<feature type="region of interest" description="Disordered" evidence="1">
    <location>
        <begin position="66"/>
        <end position="111"/>
    </location>
</feature>
<protein>
    <submittedName>
        <fullName evidence="2">Uncharacterized protein</fullName>
    </submittedName>
</protein>
<evidence type="ECO:0000256" key="1">
    <source>
        <dbReference type="SAM" id="MobiDB-lite"/>
    </source>
</evidence>
<feature type="compositionally biased region" description="Acidic residues" evidence="1">
    <location>
        <begin position="71"/>
        <end position="89"/>
    </location>
</feature>